<evidence type="ECO:0000259" key="1">
    <source>
        <dbReference type="Pfam" id="PF07045"/>
    </source>
</evidence>
<proteinExistence type="predicted"/>
<sequence length="95" mass="10418">MSVYFVVQEQVNDPAGLQNYMKAARASSLGRGRAIIVDDDVTPVEGDWHGSRLVVLEFDDDAAFREWYDSPEYQAALPLRLSATDSRGALAKGLG</sequence>
<gene>
    <name evidence="2" type="ORF">METZ01_LOCUS38340</name>
</gene>
<protein>
    <recommendedName>
        <fullName evidence="1">DUF1330 domain-containing protein</fullName>
    </recommendedName>
</protein>
<dbReference type="SUPFAM" id="SSF54909">
    <property type="entry name" value="Dimeric alpha+beta barrel"/>
    <property type="match status" value="1"/>
</dbReference>
<feature type="domain" description="DUF1330" evidence="1">
    <location>
        <begin position="2"/>
        <end position="93"/>
    </location>
</feature>
<evidence type="ECO:0000313" key="2">
    <source>
        <dbReference type="EMBL" id="SUZ85486.1"/>
    </source>
</evidence>
<dbReference type="Pfam" id="PF07045">
    <property type="entry name" value="DUF1330"/>
    <property type="match status" value="1"/>
</dbReference>
<dbReference type="PANTHER" id="PTHR41521:SF4">
    <property type="entry name" value="BLR0684 PROTEIN"/>
    <property type="match status" value="1"/>
</dbReference>
<dbReference type="InterPro" id="IPR010753">
    <property type="entry name" value="DUF1330"/>
</dbReference>
<dbReference type="Gene3D" id="3.30.70.100">
    <property type="match status" value="1"/>
</dbReference>
<dbReference type="InterPro" id="IPR011008">
    <property type="entry name" value="Dimeric_a/b-barrel"/>
</dbReference>
<accession>A0A381R1B1</accession>
<organism evidence="2">
    <name type="scientific">marine metagenome</name>
    <dbReference type="NCBI Taxonomy" id="408172"/>
    <lineage>
        <taxon>unclassified sequences</taxon>
        <taxon>metagenomes</taxon>
        <taxon>ecological metagenomes</taxon>
    </lineage>
</organism>
<dbReference type="EMBL" id="UINC01001638">
    <property type="protein sequence ID" value="SUZ85486.1"/>
    <property type="molecule type" value="Genomic_DNA"/>
</dbReference>
<name>A0A381R1B1_9ZZZZ</name>
<dbReference type="AlphaFoldDB" id="A0A381R1B1"/>
<reference evidence="2" key="1">
    <citation type="submission" date="2018-05" db="EMBL/GenBank/DDBJ databases">
        <authorList>
            <person name="Lanie J.A."/>
            <person name="Ng W.-L."/>
            <person name="Kazmierczak K.M."/>
            <person name="Andrzejewski T.M."/>
            <person name="Davidsen T.M."/>
            <person name="Wayne K.J."/>
            <person name="Tettelin H."/>
            <person name="Glass J.I."/>
            <person name="Rusch D."/>
            <person name="Podicherti R."/>
            <person name="Tsui H.-C.T."/>
            <person name="Winkler M.E."/>
        </authorList>
    </citation>
    <scope>NUCLEOTIDE SEQUENCE</scope>
</reference>
<dbReference type="PANTHER" id="PTHR41521">
    <property type="match status" value="1"/>
</dbReference>